<feature type="binding site" evidence="8">
    <location>
        <position position="63"/>
    </location>
    <ligand>
        <name>Zn(2+)</name>
        <dbReference type="ChEBI" id="CHEBI:29105"/>
        <label>1</label>
        <note>catalytic</note>
    </ligand>
</feature>
<comment type="cofactor">
    <cofactor evidence="8">
        <name>Zn(2+)</name>
        <dbReference type="ChEBI" id="CHEBI:29105"/>
    </cofactor>
    <text evidence="8">Binds 2 Zn(2+) ions.</text>
</comment>
<feature type="binding site" evidence="8">
    <location>
        <position position="65"/>
    </location>
    <ligand>
        <name>Zn(2+)</name>
        <dbReference type="ChEBI" id="CHEBI:29105"/>
        <label>1</label>
        <note>catalytic</note>
    </ligand>
</feature>
<keyword evidence="5 8" id="KW-0255">Endonuclease</keyword>
<dbReference type="Gene3D" id="3.60.15.10">
    <property type="entry name" value="Ribonuclease Z/Hydroxyacylglutathione hydrolase-like"/>
    <property type="match status" value="1"/>
</dbReference>
<keyword evidence="2 8" id="KW-0819">tRNA processing</keyword>
<dbReference type="CDD" id="cd07717">
    <property type="entry name" value="RNaseZ_ZiPD-like_MBL-fold"/>
    <property type="match status" value="1"/>
</dbReference>
<dbReference type="PANTHER" id="PTHR46018">
    <property type="entry name" value="ZINC PHOSPHODIESTERASE ELAC PROTEIN 1"/>
    <property type="match status" value="1"/>
</dbReference>
<dbReference type="InterPro" id="IPR013471">
    <property type="entry name" value="RNase_Z/BN"/>
</dbReference>
<dbReference type="RefSeq" id="WP_289401376.1">
    <property type="nucleotide sequence ID" value="NZ_JAQIBC010000002.1"/>
</dbReference>
<dbReference type="EMBL" id="JAQIBC010000002">
    <property type="protein sequence ID" value="MDM5263266.1"/>
    <property type="molecule type" value="Genomic_DNA"/>
</dbReference>
<evidence type="ECO:0000256" key="6">
    <source>
        <dbReference type="ARBA" id="ARBA00022801"/>
    </source>
</evidence>
<evidence type="ECO:0000256" key="3">
    <source>
        <dbReference type="ARBA" id="ARBA00022722"/>
    </source>
</evidence>
<organism evidence="10 11">
    <name type="scientific">Sulfurovum xiamenensis</name>
    <dbReference type="NCBI Taxonomy" id="3019066"/>
    <lineage>
        <taxon>Bacteria</taxon>
        <taxon>Pseudomonadati</taxon>
        <taxon>Campylobacterota</taxon>
        <taxon>Epsilonproteobacteria</taxon>
        <taxon>Campylobacterales</taxon>
        <taxon>Sulfurovaceae</taxon>
        <taxon>Sulfurovum</taxon>
    </lineage>
</organism>
<dbReference type="InterPro" id="IPR036866">
    <property type="entry name" value="RibonucZ/Hydroxyglut_hydro"/>
</dbReference>
<gene>
    <name evidence="8" type="primary">rnz</name>
    <name evidence="10" type="ORF">PF327_03575</name>
</gene>
<dbReference type="InterPro" id="IPR001279">
    <property type="entry name" value="Metallo-B-lactamas"/>
</dbReference>
<comment type="catalytic activity">
    <reaction evidence="8">
        <text>Endonucleolytic cleavage of RNA, removing extra 3' nucleotides from tRNA precursor, generating 3' termini of tRNAs. A 3'-hydroxy group is left at the tRNA terminus and a 5'-phosphoryl group is left at the trailer molecule.</text>
        <dbReference type="EC" id="3.1.26.11"/>
    </reaction>
</comment>
<feature type="binding site" evidence="8">
    <location>
        <position position="68"/>
    </location>
    <ligand>
        <name>Zn(2+)</name>
        <dbReference type="ChEBI" id="CHEBI:29105"/>
        <label>2</label>
        <note>catalytic</note>
    </ligand>
</feature>
<evidence type="ECO:0000256" key="2">
    <source>
        <dbReference type="ARBA" id="ARBA00022694"/>
    </source>
</evidence>
<evidence type="ECO:0000256" key="5">
    <source>
        <dbReference type="ARBA" id="ARBA00022759"/>
    </source>
</evidence>
<name>A0ABT7QQA7_9BACT</name>
<dbReference type="PANTHER" id="PTHR46018:SF2">
    <property type="entry name" value="ZINC PHOSPHODIESTERASE ELAC PROTEIN 1"/>
    <property type="match status" value="1"/>
</dbReference>
<comment type="caution">
    <text evidence="10">The sequence shown here is derived from an EMBL/GenBank/DDBJ whole genome shotgun (WGS) entry which is preliminary data.</text>
</comment>
<evidence type="ECO:0000259" key="9">
    <source>
        <dbReference type="SMART" id="SM00849"/>
    </source>
</evidence>
<dbReference type="Pfam" id="PF23023">
    <property type="entry name" value="Anti-Pycsar_Apyc1"/>
    <property type="match status" value="1"/>
</dbReference>
<evidence type="ECO:0000313" key="11">
    <source>
        <dbReference type="Proteomes" id="UP001169066"/>
    </source>
</evidence>
<feature type="binding site" evidence="8">
    <location>
        <position position="269"/>
    </location>
    <ligand>
        <name>Zn(2+)</name>
        <dbReference type="ChEBI" id="CHEBI:29105"/>
        <label>2</label>
        <note>catalytic</note>
    </ligand>
</feature>
<comment type="similarity">
    <text evidence="8">Belongs to the RNase Z family.</text>
</comment>
<keyword evidence="3 8" id="KW-0540">Nuclease</keyword>
<sequence length="317" mass="36358">MLQLTFLGTSAGKPTKERNVSAVGLEFEQDNKWYLFDCGEATQHRILRSRLSIGKLDTIFITHMHGDHYYGLPGLLSSKKLDTAFRPLTVYGPTGIKKFLECVIDVSFENLGYELNIIEFKAEERIHFDKFSLKILALEHSIESFAFYIKENDITNKLNEEKLRSIGLEPSPLYGELQRGQSITFQGKKLEPKEYMLSPIRGRSLIIAGDNSKPDILGSYLEEIDLLVHECTYTQEDYDHLQVKVLHTTAKELGNAVQKSRVKNLIASHINPRYNNNSTKSVEVLYSEIKEYYKGSLFIANDLDVYRLYRDGMVEKL</sequence>
<dbReference type="SMART" id="SM00849">
    <property type="entry name" value="Lactamase_B"/>
    <property type="match status" value="1"/>
</dbReference>
<dbReference type="HAMAP" id="MF_01818">
    <property type="entry name" value="RNase_Z_BN"/>
    <property type="match status" value="1"/>
</dbReference>
<feature type="binding site" evidence="8">
    <location>
        <position position="210"/>
    </location>
    <ligand>
        <name>Zn(2+)</name>
        <dbReference type="ChEBI" id="CHEBI:29105"/>
        <label>1</label>
        <note>catalytic</note>
    </ligand>
</feature>
<dbReference type="EC" id="3.1.26.11" evidence="8"/>
<dbReference type="SUPFAM" id="SSF56281">
    <property type="entry name" value="Metallo-hydrolase/oxidoreductase"/>
    <property type="match status" value="1"/>
</dbReference>
<dbReference type="Proteomes" id="UP001169066">
    <property type="component" value="Unassembled WGS sequence"/>
</dbReference>
<keyword evidence="7 8" id="KW-0862">Zinc</keyword>
<reference evidence="10" key="1">
    <citation type="submission" date="2023-01" db="EMBL/GenBank/DDBJ databases">
        <title>Sulfurovum sp. XTW-4 genome assembly.</title>
        <authorList>
            <person name="Wang J."/>
        </authorList>
    </citation>
    <scope>NUCLEOTIDE SEQUENCE</scope>
    <source>
        <strain evidence="10">XTW-4</strain>
    </source>
</reference>
<feature type="binding site" evidence="8">
    <location>
        <position position="140"/>
    </location>
    <ligand>
        <name>Zn(2+)</name>
        <dbReference type="ChEBI" id="CHEBI:29105"/>
        <label>1</label>
        <note>catalytic</note>
    </ligand>
</feature>
<accession>A0ABT7QQA7</accession>
<keyword evidence="11" id="KW-1185">Reference proteome</keyword>
<keyword evidence="4 8" id="KW-0479">Metal-binding</keyword>
<evidence type="ECO:0000256" key="8">
    <source>
        <dbReference type="HAMAP-Rule" id="MF_01818"/>
    </source>
</evidence>
<evidence type="ECO:0000256" key="4">
    <source>
        <dbReference type="ARBA" id="ARBA00022723"/>
    </source>
</evidence>
<feature type="domain" description="Metallo-beta-lactamase" evidence="9">
    <location>
        <begin position="19"/>
        <end position="210"/>
    </location>
</feature>
<feature type="binding site" evidence="8">
    <location>
        <position position="210"/>
    </location>
    <ligand>
        <name>Zn(2+)</name>
        <dbReference type="ChEBI" id="CHEBI:29105"/>
        <label>2</label>
        <note>catalytic</note>
    </ligand>
</feature>
<feature type="binding site" evidence="8">
    <location>
        <position position="67"/>
    </location>
    <ligand>
        <name>Zn(2+)</name>
        <dbReference type="ChEBI" id="CHEBI:29105"/>
        <label>2</label>
        <note>catalytic</note>
    </ligand>
</feature>
<feature type="active site" description="Proton acceptor" evidence="8">
    <location>
        <position position="67"/>
    </location>
</feature>
<comment type="subunit">
    <text evidence="1 8">Homodimer.</text>
</comment>
<keyword evidence="6 8" id="KW-0378">Hydrolase</keyword>
<comment type="function">
    <text evidence="8">Zinc phosphodiesterase, which displays some tRNA 3'-processing endonuclease activity. Probably involved in tRNA maturation, by removing a 3'-trailer from precursor tRNA.</text>
</comment>
<evidence type="ECO:0000313" key="10">
    <source>
        <dbReference type="EMBL" id="MDM5263266.1"/>
    </source>
</evidence>
<protein>
    <recommendedName>
        <fullName evidence="8">Ribonuclease Z</fullName>
        <shortName evidence="8">RNase Z</shortName>
        <ecNumber evidence="8">3.1.26.11</ecNumber>
    </recommendedName>
    <alternativeName>
        <fullName evidence="8">tRNA 3 endonuclease</fullName>
    </alternativeName>
    <alternativeName>
        <fullName evidence="8">tRNase Z</fullName>
    </alternativeName>
</protein>
<proteinExistence type="inferred from homology"/>
<evidence type="ECO:0000256" key="7">
    <source>
        <dbReference type="ARBA" id="ARBA00022833"/>
    </source>
</evidence>
<evidence type="ECO:0000256" key="1">
    <source>
        <dbReference type="ARBA" id="ARBA00011738"/>
    </source>
</evidence>